<dbReference type="OrthoDB" id="4526693at2759"/>
<evidence type="ECO:0000313" key="3">
    <source>
        <dbReference type="Proteomes" id="UP000054383"/>
    </source>
</evidence>
<proteinExistence type="predicted"/>
<feature type="compositionally biased region" description="Polar residues" evidence="1">
    <location>
        <begin position="110"/>
        <end position="128"/>
    </location>
</feature>
<gene>
    <name evidence="2" type="ORF">PISL3812_06682</name>
</gene>
<feature type="region of interest" description="Disordered" evidence="1">
    <location>
        <begin position="1"/>
        <end position="177"/>
    </location>
</feature>
<accession>A0A0U1M235</accession>
<organism evidence="2 3">
    <name type="scientific">Talaromyces islandicus</name>
    <name type="common">Penicillium islandicum</name>
    <dbReference type="NCBI Taxonomy" id="28573"/>
    <lineage>
        <taxon>Eukaryota</taxon>
        <taxon>Fungi</taxon>
        <taxon>Dikarya</taxon>
        <taxon>Ascomycota</taxon>
        <taxon>Pezizomycotina</taxon>
        <taxon>Eurotiomycetes</taxon>
        <taxon>Eurotiomycetidae</taxon>
        <taxon>Eurotiales</taxon>
        <taxon>Trichocomaceae</taxon>
        <taxon>Talaromyces</taxon>
        <taxon>Talaromyces sect. Islandici</taxon>
    </lineage>
</organism>
<feature type="compositionally biased region" description="Polar residues" evidence="1">
    <location>
        <begin position="49"/>
        <end position="60"/>
    </location>
</feature>
<dbReference type="Proteomes" id="UP000054383">
    <property type="component" value="Unassembled WGS sequence"/>
</dbReference>
<sequence>MGDSSTSPQRRRADDAQRNDTAADAGAVQSETPDAGPATSAYDLLRPLSSGSFPVPNSGSLAWLARHQSQQQITPPRISATREKSLQSDLSTGATVESFGRESPPRATASAGQQEANQSTPGSTSQMSADEDYGQPQHAISPSPYASIFSEGTDPTTPLVLRRCDEHDNTNDNPVRKYSESLQLFRRNEEDQDKTWKRRVVEYR</sequence>
<protein>
    <submittedName>
        <fullName evidence="2">Uncharacterized protein</fullName>
    </submittedName>
</protein>
<name>A0A0U1M235_TALIS</name>
<reference evidence="2 3" key="1">
    <citation type="submission" date="2015-04" db="EMBL/GenBank/DDBJ databases">
        <authorList>
            <person name="Syromyatnikov M.Y."/>
            <person name="Popov V.N."/>
        </authorList>
    </citation>
    <scope>NUCLEOTIDE SEQUENCE [LARGE SCALE GENOMIC DNA]</scope>
    <source>
        <strain evidence="2">WF-38-12</strain>
    </source>
</reference>
<dbReference type="EMBL" id="CVMT01000006">
    <property type="protein sequence ID" value="CRG89643.1"/>
    <property type="molecule type" value="Genomic_DNA"/>
</dbReference>
<keyword evidence="3" id="KW-1185">Reference proteome</keyword>
<evidence type="ECO:0000256" key="1">
    <source>
        <dbReference type="SAM" id="MobiDB-lite"/>
    </source>
</evidence>
<evidence type="ECO:0000313" key="2">
    <source>
        <dbReference type="EMBL" id="CRG89643.1"/>
    </source>
</evidence>
<dbReference type="AlphaFoldDB" id="A0A0U1M235"/>
<feature type="compositionally biased region" description="Basic and acidic residues" evidence="1">
    <location>
        <begin position="162"/>
        <end position="177"/>
    </location>
</feature>